<dbReference type="Proteomes" id="UP000886106">
    <property type="component" value="Unassembled WGS sequence"/>
</dbReference>
<evidence type="ECO:0008006" key="2">
    <source>
        <dbReference type="Google" id="ProtNLM"/>
    </source>
</evidence>
<proteinExistence type="predicted"/>
<comment type="caution">
    <text evidence="1">The sequence shown here is derived from an EMBL/GenBank/DDBJ whole genome shotgun (WGS) entry which is preliminary data.</text>
</comment>
<evidence type="ECO:0000313" key="1">
    <source>
        <dbReference type="EMBL" id="HHH14154.1"/>
    </source>
</evidence>
<organism evidence="1">
    <name type="scientific">candidate division WWE3 bacterium</name>
    <dbReference type="NCBI Taxonomy" id="2053526"/>
    <lineage>
        <taxon>Bacteria</taxon>
        <taxon>Katanobacteria</taxon>
    </lineage>
</organism>
<accession>A0A7V5J025</accession>
<protein>
    <recommendedName>
        <fullName evidence="2">Tetratricopeptide repeat protein</fullName>
    </recommendedName>
</protein>
<dbReference type="EMBL" id="DRNS01000031">
    <property type="protein sequence ID" value="HHH14154.1"/>
    <property type="molecule type" value="Genomic_DNA"/>
</dbReference>
<dbReference type="AlphaFoldDB" id="A0A7V5J025"/>
<sequence length="186" mass="21903">MKAFILLLLFISLPAYSGWVSSIFKVGLGVQIGLGINKSIRKSKEEIKVEKANSNLWEMHVLGEYEEGFEELRKYLEKSAFFNANVSFADTVAWTYFDNGNYKKSLDIYKSKIIPWILEIPIEKKEYYEDNYKNMKKYESCFFIGCDDIKKKAIKNSIDDEEKEEIKNKIEKRKFELGKRITEKMK</sequence>
<gene>
    <name evidence="1" type="ORF">ENJ78_00415</name>
</gene>
<reference evidence="1" key="1">
    <citation type="journal article" date="2020" name="mSystems">
        <title>Genome- and Community-Level Interaction Insights into Carbon Utilization and Element Cycling Functions of Hydrothermarchaeota in Hydrothermal Sediment.</title>
        <authorList>
            <person name="Zhou Z."/>
            <person name="Liu Y."/>
            <person name="Xu W."/>
            <person name="Pan J."/>
            <person name="Luo Z.H."/>
            <person name="Li M."/>
        </authorList>
    </citation>
    <scope>NUCLEOTIDE SEQUENCE [LARGE SCALE GENOMIC DNA]</scope>
    <source>
        <strain evidence="1">HyVt-517</strain>
    </source>
</reference>
<name>A0A7V5J025_UNCKA</name>